<keyword evidence="1" id="KW-0812">Transmembrane</keyword>
<organism evidence="2 3">
    <name type="scientific">Portunus trituberculatus</name>
    <name type="common">Swimming crab</name>
    <name type="synonym">Neptunus trituberculatus</name>
    <dbReference type="NCBI Taxonomy" id="210409"/>
    <lineage>
        <taxon>Eukaryota</taxon>
        <taxon>Metazoa</taxon>
        <taxon>Ecdysozoa</taxon>
        <taxon>Arthropoda</taxon>
        <taxon>Crustacea</taxon>
        <taxon>Multicrustacea</taxon>
        <taxon>Malacostraca</taxon>
        <taxon>Eumalacostraca</taxon>
        <taxon>Eucarida</taxon>
        <taxon>Decapoda</taxon>
        <taxon>Pleocyemata</taxon>
        <taxon>Brachyura</taxon>
        <taxon>Eubrachyura</taxon>
        <taxon>Portunoidea</taxon>
        <taxon>Portunidae</taxon>
        <taxon>Portuninae</taxon>
        <taxon>Portunus</taxon>
    </lineage>
</organism>
<gene>
    <name evidence="2" type="ORF">E2C01_090700</name>
</gene>
<dbReference type="Proteomes" id="UP000324222">
    <property type="component" value="Unassembled WGS sequence"/>
</dbReference>
<accession>A0A5B7JMG2</accession>
<dbReference type="AlphaFoldDB" id="A0A5B7JMG2"/>
<name>A0A5B7JMG2_PORTR</name>
<sequence>MVAPQPQLSVYRNQLALLPTSVKTSMFSAMVVAAGLALGHVSVSALARSQASAVVMNVIR</sequence>
<keyword evidence="1" id="KW-0472">Membrane</keyword>
<keyword evidence="1" id="KW-1133">Transmembrane helix</keyword>
<dbReference type="EMBL" id="VSRR010102407">
    <property type="protein sequence ID" value="MPC95486.1"/>
    <property type="molecule type" value="Genomic_DNA"/>
</dbReference>
<comment type="caution">
    <text evidence="2">The sequence shown here is derived from an EMBL/GenBank/DDBJ whole genome shotgun (WGS) entry which is preliminary data.</text>
</comment>
<feature type="transmembrane region" description="Helical" evidence="1">
    <location>
        <begin position="26"/>
        <end position="47"/>
    </location>
</feature>
<keyword evidence="3" id="KW-1185">Reference proteome</keyword>
<proteinExistence type="predicted"/>
<protein>
    <submittedName>
        <fullName evidence="2">Uncharacterized protein</fullName>
    </submittedName>
</protein>
<evidence type="ECO:0000313" key="2">
    <source>
        <dbReference type="EMBL" id="MPC95486.1"/>
    </source>
</evidence>
<reference evidence="2 3" key="1">
    <citation type="submission" date="2019-05" db="EMBL/GenBank/DDBJ databases">
        <title>Another draft genome of Portunus trituberculatus and its Hox gene families provides insights of decapod evolution.</title>
        <authorList>
            <person name="Jeong J.-H."/>
            <person name="Song I."/>
            <person name="Kim S."/>
            <person name="Choi T."/>
            <person name="Kim D."/>
            <person name="Ryu S."/>
            <person name="Kim W."/>
        </authorList>
    </citation>
    <scope>NUCLEOTIDE SEQUENCE [LARGE SCALE GENOMIC DNA]</scope>
    <source>
        <tissue evidence="2">Muscle</tissue>
    </source>
</reference>
<evidence type="ECO:0000313" key="3">
    <source>
        <dbReference type="Proteomes" id="UP000324222"/>
    </source>
</evidence>
<evidence type="ECO:0000256" key="1">
    <source>
        <dbReference type="SAM" id="Phobius"/>
    </source>
</evidence>